<feature type="domain" description="Gnk2-homologous" evidence="4">
    <location>
        <begin position="494"/>
        <end position="599"/>
    </location>
</feature>
<name>A0A835C6E7_9POAL</name>
<dbReference type="PANTHER" id="PTHR32099">
    <property type="entry name" value="CYSTEINE-RICH REPEAT SECRETORY PROTEIN"/>
    <property type="match status" value="1"/>
</dbReference>
<dbReference type="PANTHER" id="PTHR32099:SF30">
    <property type="entry name" value="OS03G0564600 PROTEIN"/>
    <property type="match status" value="1"/>
</dbReference>
<dbReference type="InterPro" id="IPR002902">
    <property type="entry name" value="GNK2"/>
</dbReference>
<comment type="caution">
    <text evidence="5">The sequence shown here is derived from an EMBL/GenBank/DDBJ whole genome shotgun (WGS) entry which is preliminary data.</text>
</comment>
<dbReference type="OrthoDB" id="696781at2759"/>
<dbReference type="Proteomes" id="UP000636709">
    <property type="component" value="Unassembled WGS sequence"/>
</dbReference>
<evidence type="ECO:0000313" key="6">
    <source>
        <dbReference type="Proteomes" id="UP000636709"/>
    </source>
</evidence>
<organism evidence="5 6">
    <name type="scientific">Digitaria exilis</name>
    <dbReference type="NCBI Taxonomy" id="1010633"/>
    <lineage>
        <taxon>Eukaryota</taxon>
        <taxon>Viridiplantae</taxon>
        <taxon>Streptophyta</taxon>
        <taxon>Embryophyta</taxon>
        <taxon>Tracheophyta</taxon>
        <taxon>Spermatophyta</taxon>
        <taxon>Magnoliopsida</taxon>
        <taxon>Liliopsida</taxon>
        <taxon>Poales</taxon>
        <taxon>Poaceae</taxon>
        <taxon>PACMAD clade</taxon>
        <taxon>Panicoideae</taxon>
        <taxon>Panicodae</taxon>
        <taxon>Paniceae</taxon>
        <taxon>Anthephorinae</taxon>
        <taxon>Digitaria</taxon>
    </lineage>
</organism>
<keyword evidence="6" id="KW-1185">Reference proteome</keyword>
<evidence type="ECO:0000259" key="4">
    <source>
        <dbReference type="PROSITE" id="PS51473"/>
    </source>
</evidence>
<sequence length="719" mass="76254">MLANPDRLDAVADSPSLDRCRLWSAFVASQPDRPIGRPFSLLPLSPPPHQKSYVDLHETTYETTDPRSLSVSDRLGFAGLLAVAAPGGLTSAAPPALSGELVNLQRSSTHTLAFAERVRSQAAAVNRSSGRSSRLGVTVFDLDLGAQSYGQHRLLDPVQPGQQPDRAARLGRGPRIRPRPAGTALGDSACSNSISIRAQSNPNNDSARPVTYMWGPYVIFFLHPLPQSLSSSCVPSVHGHGCSSPSSSSSRARSVYSSLPLTCRSTCCSRFWSSSPPDAPRLTAMVLRFFPDECAGADRPRHLQLRVADLLLPSSAAPPILPRRAPRSPASTPWSPRRRTTTTPIDPPGSLPQKQQSSLPRRAPDATAVEADQARHNVQAQDDADLDAGHDPLLVRTASPPLTDWLGKRKMEEEDDIWAPYVRPEREERAFPLFIRRRPPSLRCSTTRRSCPPATIVSSSTAMAPQAAAFLLVLLAASSSASAATSSSSSSLMDAPAASCSGAGTFASDGAFAANLHRLISILEAKAPVAGFDIATVHGEGGNNGRVHGLALCRGDVARAACAGCVRAAAAHAGRACASKTDAVVWLGACTLRYSAAAFFGEVDRDHRAFTPDVLALRRPATSASSSRSAELDREVATLMRRLTRTAYLSPLLFAAGEVRSPAAAGGQRRLRAMAQCTKDLSGGDCKACLEAAIAQLVARGVLGGSCSLRYELSPFFDS</sequence>
<dbReference type="AlphaFoldDB" id="A0A835C6E7"/>
<feature type="region of interest" description="Disordered" evidence="3">
    <location>
        <begin position="316"/>
        <end position="395"/>
    </location>
</feature>
<evidence type="ECO:0000256" key="3">
    <source>
        <dbReference type="SAM" id="MobiDB-lite"/>
    </source>
</evidence>
<protein>
    <recommendedName>
        <fullName evidence="4">Gnk2-homologous domain-containing protein</fullName>
    </recommendedName>
</protein>
<dbReference type="InterPro" id="IPR038408">
    <property type="entry name" value="GNK2_sf"/>
</dbReference>
<evidence type="ECO:0000313" key="5">
    <source>
        <dbReference type="EMBL" id="KAF8722263.1"/>
    </source>
</evidence>
<feature type="region of interest" description="Disordered" evidence="3">
    <location>
        <begin position="154"/>
        <end position="187"/>
    </location>
</feature>
<keyword evidence="1" id="KW-0732">Signal</keyword>
<dbReference type="CDD" id="cd23509">
    <property type="entry name" value="Gnk2-like"/>
    <property type="match status" value="2"/>
</dbReference>
<proteinExistence type="predicted"/>
<evidence type="ECO:0000256" key="1">
    <source>
        <dbReference type="ARBA" id="ARBA00022729"/>
    </source>
</evidence>
<dbReference type="EMBL" id="JACEFO010001675">
    <property type="protein sequence ID" value="KAF8722263.1"/>
    <property type="molecule type" value="Genomic_DNA"/>
</dbReference>
<dbReference type="Gene3D" id="3.30.430.20">
    <property type="entry name" value="Gnk2 domain, C-X8-C-X2-C motif"/>
    <property type="match status" value="2"/>
</dbReference>
<keyword evidence="2" id="KW-0677">Repeat</keyword>
<dbReference type="Pfam" id="PF01657">
    <property type="entry name" value="Stress-antifung"/>
    <property type="match status" value="2"/>
</dbReference>
<gene>
    <name evidence="5" type="ORF">HU200_022574</name>
</gene>
<reference evidence="5" key="1">
    <citation type="submission" date="2020-07" db="EMBL/GenBank/DDBJ databases">
        <title>Genome sequence and genetic diversity analysis of an under-domesticated orphan crop, white fonio (Digitaria exilis).</title>
        <authorList>
            <person name="Bennetzen J.L."/>
            <person name="Chen S."/>
            <person name="Ma X."/>
            <person name="Wang X."/>
            <person name="Yssel A.E.J."/>
            <person name="Chaluvadi S.R."/>
            <person name="Johnson M."/>
            <person name="Gangashetty P."/>
            <person name="Hamidou F."/>
            <person name="Sanogo M.D."/>
            <person name="Zwaenepoel A."/>
            <person name="Wallace J."/>
            <person name="Van De Peer Y."/>
            <person name="Van Deynze A."/>
        </authorList>
    </citation>
    <scope>NUCLEOTIDE SEQUENCE</scope>
    <source>
        <tissue evidence="5">Leaves</tissue>
    </source>
</reference>
<dbReference type="PROSITE" id="PS51473">
    <property type="entry name" value="GNK2"/>
    <property type="match status" value="2"/>
</dbReference>
<feature type="domain" description="Gnk2-homologous" evidence="4">
    <location>
        <begin position="614"/>
        <end position="719"/>
    </location>
</feature>
<accession>A0A835C6E7</accession>
<evidence type="ECO:0000256" key="2">
    <source>
        <dbReference type="ARBA" id="ARBA00022737"/>
    </source>
</evidence>